<dbReference type="Gene3D" id="1.20.1260.10">
    <property type="match status" value="2"/>
</dbReference>
<evidence type="ECO:0000313" key="2">
    <source>
        <dbReference type="Proteomes" id="UP001234495"/>
    </source>
</evidence>
<dbReference type="EMBL" id="JAUSUD010000023">
    <property type="protein sequence ID" value="MDQ0232657.1"/>
    <property type="molecule type" value="Genomic_DNA"/>
</dbReference>
<reference evidence="1 2" key="1">
    <citation type="submission" date="2023-07" db="EMBL/GenBank/DDBJ databases">
        <title>Genomic Encyclopedia of Type Strains, Phase IV (KMG-IV): sequencing the most valuable type-strain genomes for metagenomic binning, comparative biology and taxonomic classification.</title>
        <authorList>
            <person name="Goeker M."/>
        </authorList>
    </citation>
    <scope>NUCLEOTIDE SEQUENCE [LARGE SCALE GENOMIC DNA]</scope>
    <source>
        <strain evidence="1 2">DSM 29005</strain>
    </source>
</reference>
<keyword evidence="2" id="KW-1185">Reference proteome</keyword>
<organism evidence="1 2">
    <name type="scientific">Metabacillus malikii</name>
    <dbReference type="NCBI Taxonomy" id="1504265"/>
    <lineage>
        <taxon>Bacteria</taxon>
        <taxon>Bacillati</taxon>
        <taxon>Bacillota</taxon>
        <taxon>Bacilli</taxon>
        <taxon>Bacillales</taxon>
        <taxon>Bacillaceae</taxon>
        <taxon>Metabacillus</taxon>
    </lineage>
</organism>
<dbReference type="InterPro" id="IPR012347">
    <property type="entry name" value="Ferritin-like"/>
</dbReference>
<evidence type="ECO:0008006" key="3">
    <source>
        <dbReference type="Google" id="ProtNLM"/>
    </source>
</evidence>
<gene>
    <name evidence="1" type="ORF">J2S19_003979</name>
</gene>
<proteinExistence type="predicted"/>
<evidence type="ECO:0000313" key="1">
    <source>
        <dbReference type="EMBL" id="MDQ0232657.1"/>
    </source>
</evidence>
<dbReference type="InterPro" id="IPR021617">
    <property type="entry name" value="DUF3231"/>
</dbReference>
<dbReference type="Pfam" id="PF11553">
    <property type="entry name" value="DUF3231"/>
    <property type="match status" value="2"/>
</dbReference>
<name>A0ABT9ZLI7_9BACI</name>
<accession>A0ABT9ZLI7</accession>
<comment type="caution">
    <text evidence="1">The sequence shown here is derived from an EMBL/GenBank/DDBJ whole genome shotgun (WGS) entry which is preliminary data.</text>
</comment>
<sequence length="326" mass="37277">MSTIHLTASEKAYLWTNYMVDSMAVCCLKYFIEKCEDEEIQEVLKYALDLSEIHTKITSDIFAKDNHPIPFGFTNEDVNLSAPRLFSDEFVLFYTSHLANLGLSFYSKALSMVSRKDVHEFYRECISSSTELNSRTKQLLQSKGLYVRPSYIPDLPQSEMISKMGYLKGFLGKKRPLTALEIANLFFNIQTIEVTKTLLIGFVQVAKEKDVKDFLTRGKEMSTKTLKELRSYLEEDELSTATPWYTYVSDSTTSPFSDKLIMFHGAILSGGGIEQYGFSLATIMRRDVGLEYSKLIAEMMTYADDGMNLMIKNNWMEQPPMASERN</sequence>
<dbReference type="Proteomes" id="UP001234495">
    <property type="component" value="Unassembled WGS sequence"/>
</dbReference>
<protein>
    <recommendedName>
        <fullName evidence="3">DUF3231 family protein</fullName>
    </recommendedName>
</protein>
<dbReference type="RefSeq" id="WP_307344845.1">
    <property type="nucleotide sequence ID" value="NZ_JAUSUD010000023.1"/>
</dbReference>